<sequence length="60" mass="7105">MLDLKFVRENPELVKENIIKKFQNEKLVLVDEVLVLDKAIRALKQETEVLRAKRNQDSQK</sequence>
<keyword evidence="2" id="KW-0436">Ligase</keyword>
<evidence type="ECO:0000259" key="1">
    <source>
        <dbReference type="Pfam" id="PF02403"/>
    </source>
</evidence>
<gene>
    <name evidence="2" type="ORF">IAD46_00615</name>
</gene>
<dbReference type="GO" id="GO:0016874">
    <property type="term" value="F:ligase activity"/>
    <property type="evidence" value="ECO:0007669"/>
    <property type="project" value="UniProtKB-KW"/>
</dbReference>
<dbReference type="Gene3D" id="1.10.287.40">
    <property type="entry name" value="Serine-tRNA synthetase, tRNA binding domain"/>
    <property type="match status" value="1"/>
</dbReference>
<protein>
    <submittedName>
        <fullName evidence="2">Serine--tRNA ligase</fullName>
    </submittedName>
</protein>
<dbReference type="InterPro" id="IPR042103">
    <property type="entry name" value="SerRS_1_N_sf"/>
</dbReference>
<dbReference type="InterPro" id="IPR015866">
    <property type="entry name" value="Ser-tRNA-synth_1_N"/>
</dbReference>
<dbReference type="Proteomes" id="UP000886758">
    <property type="component" value="Unassembled WGS sequence"/>
</dbReference>
<dbReference type="SUPFAM" id="SSF46589">
    <property type="entry name" value="tRNA-binding arm"/>
    <property type="match status" value="1"/>
</dbReference>
<proteinExistence type="predicted"/>
<name>A0A9D1GR96_9MOLU</name>
<dbReference type="GO" id="GO:0000166">
    <property type="term" value="F:nucleotide binding"/>
    <property type="evidence" value="ECO:0007669"/>
    <property type="project" value="InterPro"/>
</dbReference>
<dbReference type="EMBL" id="DVLF01000021">
    <property type="protein sequence ID" value="HIT49506.1"/>
    <property type="molecule type" value="Genomic_DNA"/>
</dbReference>
<dbReference type="AlphaFoldDB" id="A0A9D1GR96"/>
<dbReference type="Pfam" id="PF02403">
    <property type="entry name" value="Seryl_tRNA_N"/>
    <property type="match status" value="1"/>
</dbReference>
<organism evidence="2 3">
    <name type="scientific">Candidatus Pelethenecus faecipullorum</name>
    <dbReference type="NCBI Taxonomy" id="2840900"/>
    <lineage>
        <taxon>Bacteria</taxon>
        <taxon>Bacillati</taxon>
        <taxon>Mycoplasmatota</taxon>
        <taxon>Mollicutes</taxon>
        <taxon>Candidatus Pelethenecus</taxon>
    </lineage>
</organism>
<reference evidence="2" key="2">
    <citation type="journal article" date="2021" name="PeerJ">
        <title>Extensive microbial diversity within the chicken gut microbiome revealed by metagenomics and culture.</title>
        <authorList>
            <person name="Gilroy R."/>
            <person name="Ravi A."/>
            <person name="Getino M."/>
            <person name="Pursley I."/>
            <person name="Horton D.L."/>
            <person name="Alikhan N.F."/>
            <person name="Baker D."/>
            <person name="Gharbi K."/>
            <person name="Hall N."/>
            <person name="Watson M."/>
            <person name="Adriaenssens E.M."/>
            <person name="Foster-Nyarko E."/>
            <person name="Jarju S."/>
            <person name="Secka A."/>
            <person name="Antonio M."/>
            <person name="Oren A."/>
            <person name="Chaudhuri R.R."/>
            <person name="La Ragione R."/>
            <person name="Hildebrand F."/>
            <person name="Pallen M.J."/>
        </authorList>
    </citation>
    <scope>NUCLEOTIDE SEQUENCE</scope>
    <source>
        <strain evidence="2">ChiW17-6978</strain>
    </source>
</reference>
<reference evidence="2" key="1">
    <citation type="submission" date="2020-10" db="EMBL/GenBank/DDBJ databases">
        <authorList>
            <person name="Gilroy R."/>
        </authorList>
    </citation>
    <scope>NUCLEOTIDE SEQUENCE</scope>
    <source>
        <strain evidence="2">ChiW17-6978</strain>
    </source>
</reference>
<feature type="domain" description="Serine-tRNA synthetase type1 N-terminal" evidence="1">
    <location>
        <begin position="1"/>
        <end position="60"/>
    </location>
</feature>
<accession>A0A9D1GR96</accession>
<dbReference type="InterPro" id="IPR010978">
    <property type="entry name" value="tRNA-bd_arm"/>
</dbReference>
<comment type="caution">
    <text evidence="2">The sequence shown here is derived from an EMBL/GenBank/DDBJ whole genome shotgun (WGS) entry which is preliminary data.</text>
</comment>
<evidence type="ECO:0000313" key="2">
    <source>
        <dbReference type="EMBL" id="HIT49506.1"/>
    </source>
</evidence>
<feature type="non-terminal residue" evidence="2">
    <location>
        <position position="60"/>
    </location>
</feature>
<evidence type="ECO:0000313" key="3">
    <source>
        <dbReference type="Proteomes" id="UP000886758"/>
    </source>
</evidence>